<reference evidence="3" key="1">
    <citation type="submission" date="2016-10" db="EMBL/GenBank/DDBJ databases">
        <authorList>
            <person name="Varghese N."/>
            <person name="Submissions S."/>
        </authorList>
    </citation>
    <scope>NUCLEOTIDE SEQUENCE [LARGE SCALE GENOMIC DNA]</scope>
    <source>
        <strain evidence="3">CGMCC 1.6474</strain>
    </source>
</reference>
<dbReference type="EMBL" id="FOSV01000004">
    <property type="protein sequence ID" value="SFK77065.1"/>
    <property type="molecule type" value="Genomic_DNA"/>
</dbReference>
<evidence type="ECO:0000256" key="1">
    <source>
        <dbReference type="SAM" id="MobiDB-lite"/>
    </source>
</evidence>
<gene>
    <name evidence="2" type="ORF">SAMN04488125_10492</name>
</gene>
<accession>A0A1I4C814</accession>
<evidence type="ECO:0000313" key="2">
    <source>
        <dbReference type="EMBL" id="SFK77065.1"/>
    </source>
</evidence>
<sequence>MSLWRIGWTGLLGALAGMVLFPRPAQGARRAERGVDPASEPACAAPDRRRR</sequence>
<dbReference type="Proteomes" id="UP000198804">
    <property type="component" value="Unassembled WGS sequence"/>
</dbReference>
<dbReference type="AlphaFoldDB" id="A0A1I4C814"/>
<organism evidence="2 3">
    <name type="scientific">Methylorubrum salsuginis</name>
    <dbReference type="NCBI Taxonomy" id="414703"/>
    <lineage>
        <taxon>Bacteria</taxon>
        <taxon>Pseudomonadati</taxon>
        <taxon>Pseudomonadota</taxon>
        <taxon>Alphaproteobacteria</taxon>
        <taxon>Hyphomicrobiales</taxon>
        <taxon>Methylobacteriaceae</taxon>
        <taxon>Methylorubrum</taxon>
    </lineage>
</organism>
<protein>
    <submittedName>
        <fullName evidence="2">Uncharacterized protein</fullName>
    </submittedName>
</protein>
<name>A0A1I4C814_9HYPH</name>
<keyword evidence="3" id="KW-1185">Reference proteome</keyword>
<evidence type="ECO:0000313" key="3">
    <source>
        <dbReference type="Proteomes" id="UP000198804"/>
    </source>
</evidence>
<proteinExistence type="predicted"/>
<feature type="region of interest" description="Disordered" evidence="1">
    <location>
        <begin position="26"/>
        <end position="51"/>
    </location>
</feature>
<dbReference type="STRING" id="414703.SAMN04488125_10492"/>